<comment type="function">
    <text evidence="1">Catalyzes the reduction of fatty acyl-CoA to fatty alcohols.</text>
</comment>
<protein>
    <recommendedName>
        <fullName evidence="1">Fatty acyl-CoA reductase</fullName>
        <ecNumber evidence="1">1.2.1.84</ecNumber>
    </recommendedName>
</protein>
<dbReference type="SUPFAM" id="SSF51735">
    <property type="entry name" value="NAD(P)-binding Rossmann-fold domains"/>
    <property type="match status" value="1"/>
</dbReference>
<evidence type="ECO:0000256" key="1">
    <source>
        <dbReference type="RuleBase" id="RU363097"/>
    </source>
</evidence>
<gene>
    <name evidence="3" type="ORF">PVK06_030338</name>
</gene>
<feature type="domain" description="Thioester reductase (TE)" evidence="2">
    <location>
        <begin position="2"/>
        <end position="73"/>
    </location>
</feature>
<keyword evidence="1" id="KW-0444">Lipid biosynthesis</keyword>
<comment type="similarity">
    <text evidence="1">Belongs to the fatty acyl-CoA reductase family.</text>
</comment>
<dbReference type="InterPro" id="IPR013120">
    <property type="entry name" value="FAR_NAD-bd"/>
</dbReference>
<keyword evidence="1" id="KW-0521">NADP</keyword>
<evidence type="ECO:0000259" key="2">
    <source>
        <dbReference type="Pfam" id="PF07993"/>
    </source>
</evidence>
<dbReference type="Pfam" id="PF07993">
    <property type="entry name" value="NAD_binding_4"/>
    <property type="match status" value="1"/>
</dbReference>
<comment type="caution">
    <text evidence="3">The sequence shown here is derived from an EMBL/GenBank/DDBJ whole genome shotgun (WGS) entry which is preliminary data.</text>
</comment>
<reference evidence="3 4" key="1">
    <citation type="submission" date="2023-03" db="EMBL/GenBank/DDBJ databases">
        <title>WGS of Gossypium arboreum.</title>
        <authorList>
            <person name="Yu D."/>
        </authorList>
    </citation>
    <scope>NUCLEOTIDE SEQUENCE [LARGE SCALE GENOMIC DNA]</scope>
    <source>
        <tissue evidence="3">Leaf</tissue>
    </source>
</reference>
<comment type="catalytic activity">
    <reaction evidence="1">
        <text>a long-chain fatty acyl-CoA + 2 NADPH + 2 H(+) = a long-chain primary fatty alcohol + 2 NADP(+) + CoA</text>
        <dbReference type="Rhea" id="RHEA:52716"/>
        <dbReference type="ChEBI" id="CHEBI:15378"/>
        <dbReference type="ChEBI" id="CHEBI:57287"/>
        <dbReference type="ChEBI" id="CHEBI:57783"/>
        <dbReference type="ChEBI" id="CHEBI:58349"/>
        <dbReference type="ChEBI" id="CHEBI:77396"/>
        <dbReference type="ChEBI" id="CHEBI:83139"/>
        <dbReference type="EC" id="1.2.1.84"/>
    </reaction>
</comment>
<dbReference type="PANTHER" id="PTHR11011:SF99">
    <property type="entry name" value="FATTY ACYL-COA REDUCTASE 3"/>
    <property type="match status" value="1"/>
</dbReference>
<organism evidence="3 4">
    <name type="scientific">Gossypium arboreum</name>
    <name type="common">Tree cotton</name>
    <name type="synonym">Gossypium nanking</name>
    <dbReference type="NCBI Taxonomy" id="29729"/>
    <lineage>
        <taxon>Eukaryota</taxon>
        <taxon>Viridiplantae</taxon>
        <taxon>Streptophyta</taxon>
        <taxon>Embryophyta</taxon>
        <taxon>Tracheophyta</taxon>
        <taxon>Spermatophyta</taxon>
        <taxon>Magnoliopsida</taxon>
        <taxon>eudicotyledons</taxon>
        <taxon>Gunneridae</taxon>
        <taxon>Pentapetalae</taxon>
        <taxon>rosids</taxon>
        <taxon>malvids</taxon>
        <taxon>Malvales</taxon>
        <taxon>Malvaceae</taxon>
        <taxon>Malvoideae</taxon>
        <taxon>Gossypium</taxon>
    </lineage>
</organism>
<sequence length="80" mass="8948">MLNEVDVMVNLAATTNFDERYDVALDLNTFGAKFLANFAKKCVKLKVLDHVSTAYVLGEKTGLILENSYSMKKPLMVFQA</sequence>
<dbReference type="EMBL" id="JARKNE010000009">
    <property type="protein sequence ID" value="KAK5802720.1"/>
    <property type="molecule type" value="Genomic_DNA"/>
</dbReference>
<keyword evidence="1" id="KW-0560">Oxidoreductase</keyword>
<accession>A0ABR0NN07</accession>
<dbReference type="Gene3D" id="3.40.50.720">
    <property type="entry name" value="NAD(P)-binding Rossmann-like Domain"/>
    <property type="match status" value="1"/>
</dbReference>
<dbReference type="EC" id="1.2.1.84" evidence="1"/>
<evidence type="ECO:0000313" key="3">
    <source>
        <dbReference type="EMBL" id="KAK5802720.1"/>
    </source>
</evidence>
<name>A0ABR0NN07_GOSAR</name>
<dbReference type="PANTHER" id="PTHR11011">
    <property type="entry name" value="MALE STERILITY PROTEIN 2-RELATED"/>
    <property type="match status" value="1"/>
</dbReference>
<evidence type="ECO:0000313" key="4">
    <source>
        <dbReference type="Proteomes" id="UP001358586"/>
    </source>
</evidence>
<keyword evidence="4" id="KW-1185">Reference proteome</keyword>
<dbReference type="InterPro" id="IPR026055">
    <property type="entry name" value="FAR"/>
</dbReference>
<keyword evidence="1" id="KW-0443">Lipid metabolism</keyword>
<proteinExistence type="inferred from homology"/>
<dbReference type="Proteomes" id="UP001358586">
    <property type="component" value="Chromosome 9"/>
</dbReference>
<dbReference type="InterPro" id="IPR036291">
    <property type="entry name" value="NAD(P)-bd_dom_sf"/>
</dbReference>